<dbReference type="InterPro" id="IPR000182">
    <property type="entry name" value="GNAT_dom"/>
</dbReference>
<dbReference type="Gene3D" id="3.40.630.30">
    <property type="match status" value="1"/>
</dbReference>
<evidence type="ECO:0000259" key="1">
    <source>
        <dbReference type="PROSITE" id="PS51186"/>
    </source>
</evidence>
<dbReference type="SUPFAM" id="SSF55729">
    <property type="entry name" value="Acyl-CoA N-acyltransferases (Nat)"/>
    <property type="match status" value="1"/>
</dbReference>
<organism evidence="2 3">
    <name type="scientific">Chloracidobacterium sp. N</name>
    <dbReference type="NCBI Taxonomy" id="2821540"/>
    <lineage>
        <taxon>Bacteria</taxon>
        <taxon>Pseudomonadati</taxon>
        <taxon>Acidobacteriota</taxon>
        <taxon>Terriglobia</taxon>
        <taxon>Terriglobales</taxon>
        <taxon>Acidobacteriaceae</taxon>
        <taxon>Chloracidobacterium</taxon>
        <taxon>Chloracidobacterium aggregatum</taxon>
    </lineage>
</organism>
<gene>
    <name evidence="2" type="ORF">J8C05_04675</name>
</gene>
<sequence>MINDELRIAEVTDPDTIRRIQRLRAECWMTTGLPATVFPDGQWCDPGEEQPPFRHWAAFAGARLVAAGRLSIHERLAEAPGGHLFAQLPVELTPPIASLNRLVVHPDVRRQGLSRRFDDIRLAAARAAGARTVLAYWSRVTGLARYRGLEALGFRRVSGFDFFNEPPTGLVTAMVLSWLPPG</sequence>
<accession>A0ABX8B1B8</accession>
<dbReference type="InterPro" id="IPR016181">
    <property type="entry name" value="Acyl_CoA_acyltransferase"/>
</dbReference>
<keyword evidence="3" id="KW-1185">Reference proteome</keyword>
<dbReference type="PROSITE" id="PS51186">
    <property type="entry name" value="GNAT"/>
    <property type="match status" value="1"/>
</dbReference>
<dbReference type="Proteomes" id="UP000677668">
    <property type="component" value="Chromosome 1"/>
</dbReference>
<dbReference type="EMBL" id="CP072642">
    <property type="protein sequence ID" value="QUV94744.1"/>
    <property type="molecule type" value="Genomic_DNA"/>
</dbReference>
<reference evidence="2 3" key="1">
    <citation type="submission" date="2021-03" db="EMBL/GenBank/DDBJ databases">
        <title>Genomic and phenotypic characterization of Chloracidobacterium isolates provides evidence for multiple species.</title>
        <authorList>
            <person name="Saini M.K."/>
            <person name="Costas A.M.G."/>
            <person name="Tank M."/>
            <person name="Bryant D.A."/>
        </authorList>
    </citation>
    <scope>NUCLEOTIDE SEQUENCE [LARGE SCALE GENOMIC DNA]</scope>
    <source>
        <strain evidence="2 3">N</strain>
    </source>
</reference>
<dbReference type="RefSeq" id="WP_211423015.1">
    <property type="nucleotide sequence ID" value="NZ_CP072642.1"/>
</dbReference>
<protein>
    <recommendedName>
        <fullName evidence="1">N-acetyltransferase domain-containing protein</fullName>
    </recommendedName>
</protein>
<dbReference type="Pfam" id="PF00583">
    <property type="entry name" value="Acetyltransf_1"/>
    <property type="match status" value="1"/>
</dbReference>
<evidence type="ECO:0000313" key="2">
    <source>
        <dbReference type="EMBL" id="QUV94744.1"/>
    </source>
</evidence>
<evidence type="ECO:0000313" key="3">
    <source>
        <dbReference type="Proteomes" id="UP000677668"/>
    </source>
</evidence>
<feature type="domain" description="N-acetyltransferase" evidence="1">
    <location>
        <begin position="6"/>
        <end position="181"/>
    </location>
</feature>
<name>A0ABX8B1B8_9BACT</name>
<proteinExistence type="predicted"/>